<dbReference type="InterPro" id="IPR000719">
    <property type="entry name" value="Prot_kinase_dom"/>
</dbReference>
<dbReference type="CDD" id="cd07843">
    <property type="entry name" value="STKc_CDC2L1"/>
    <property type="match status" value="1"/>
</dbReference>
<keyword evidence="2" id="KW-0723">Serine/threonine-protein kinase</keyword>
<organism evidence="10 11">
    <name type="scientific">Chlorella vulgaris</name>
    <name type="common">Green alga</name>
    <dbReference type="NCBI Taxonomy" id="3077"/>
    <lineage>
        <taxon>Eukaryota</taxon>
        <taxon>Viridiplantae</taxon>
        <taxon>Chlorophyta</taxon>
        <taxon>core chlorophytes</taxon>
        <taxon>Trebouxiophyceae</taxon>
        <taxon>Chlorellales</taxon>
        <taxon>Chlorellaceae</taxon>
        <taxon>Chlorella clade</taxon>
        <taxon>Chlorella</taxon>
    </lineage>
</organism>
<keyword evidence="6" id="KW-0418">Kinase</keyword>
<dbReference type="FunFam" id="3.30.200.20:FF:000172">
    <property type="entry name" value="cyclin-dependent kinase G-2 isoform X1"/>
    <property type="match status" value="1"/>
</dbReference>
<feature type="compositionally biased region" description="Low complexity" evidence="8">
    <location>
        <begin position="330"/>
        <end position="340"/>
    </location>
</feature>
<dbReference type="SUPFAM" id="SSF56112">
    <property type="entry name" value="Protein kinase-like (PK-like)"/>
    <property type="match status" value="1"/>
</dbReference>
<keyword evidence="3" id="KW-0597">Phosphoprotein</keyword>
<dbReference type="PROSITE" id="PS50011">
    <property type="entry name" value="PROTEIN_KINASE_DOM"/>
    <property type="match status" value="1"/>
</dbReference>
<dbReference type="GO" id="GO:0004674">
    <property type="term" value="F:protein serine/threonine kinase activity"/>
    <property type="evidence" value="ECO:0007669"/>
    <property type="project" value="UniProtKB-KW"/>
</dbReference>
<feature type="compositionally biased region" description="Low complexity" evidence="8">
    <location>
        <begin position="237"/>
        <end position="278"/>
    </location>
</feature>
<dbReference type="GO" id="GO:0005524">
    <property type="term" value="F:ATP binding"/>
    <property type="evidence" value="ECO:0007669"/>
    <property type="project" value="UniProtKB-KW"/>
</dbReference>
<dbReference type="Pfam" id="PF00069">
    <property type="entry name" value="Pkinase"/>
    <property type="match status" value="1"/>
</dbReference>
<evidence type="ECO:0000313" key="11">
    <source>
        <dbReference type="Proteomes" id="UP001055712"/>
    </source>
</evidence>
<dbReference type="AlphaFoldDB" id="A0A9D4YSC3"/>
<feature type="domain" description="Protein kinase" evidence="9">
    <location>
        <begin position="375"/>
        <end position="670"/>
    </location>
</feature>
<feature type="region of interest" description="Disordered" evidence="8">
    <location>
        <begin position="680"/>
        <end position="718"/>
    </location>
</feature>
<dbReference type="InterPro" id="IPR008271">
    <property type="entry name" value="Ser/Thr_kinase_AS"/>
</dbReference>
<dbReference type="PROSITE" id="PS00108">
    <property type="entry name" value="PROTEIN_KINASE_ST"/>
    <property type="match status" value="1"/>
</dbReference>
<name>A0A9D4YSC3_CHLVU</name>
<dbReference type="EMBL" id="SIDB01000013">
    <property type="protein sequence ID" value="KAI3424057.1"/>
    <property type="molecule type" value="Genomic_DNA"/>
</dbReference>
<feature type="compositionally biased region" description="Low complexity" evidence="8">
    <location>
        <begin position="209"/>
        <end position="223"/>
    </location>
</feature>
<accession>A0A9D4YSC3</accession>
<keyword evidence="11" id="KW-1185">Reference proteome</keyword>
<feature type="compositionally biased region" description="Acidic residues" evidence="8">
    <location>
        <begin position="198"/>
        <end position="208"/>
    </location>
</feature>
<evidence type="ECO:0000313" key="10">
    <source>
        <dbReference type="EMBL" id="KAI3424057.1"/>
    </source>
</evidence>
<dbReference type="GO" id="GO:0007346">
    <property type="term" value="P:regulation of mitotic cell cycle"/>
    <property type="evidence" value="ECO:0007669"/>
    <property type="project" value="TreeGrafter"/>
</dbReference>
<feature type="region of interest" description="Disordered" evidence="8">
    <location>
        <begin position="315"/>
        <end position="358"/>
    </location>
</feature>
<feature type="compositionally biased region" description="Low complexity" evidence="8">
    <location>
        <begin position="691"/>
        <end position="703"/>
    </location>
</feature>
<feature type="compositionally biased region" description="Acidic residues" evidence="8">
    <location>
        <begin position="85"/>
        <end position="97"/>
    </location>
</feature>
<proteinExistence type="inferred from homology"/>
<comment type="caution">
    <text evidence="10">The sequence shown here is derived from an EMBL/GenBank/DDBJ whole genome shotgun (WGS) entry which is preliminary data.</text>
</comment>
<dbReference type="InterPro" id="IPR050108">
    <property type="entry name" value="CDK"/>
</dbReference>
<comment type="similarity">
    <text evidence="1">Belongs to the protein kinase superfamily. CMGC Ser/Thr protein kinase family. CDC2/CDKX subfamily.</text>
</comment>
<reference evidence="10" key="1">
    <citation type="journal article" date="2019" name="Plant J.">
        <title>Chlorella vulgaris genome assembly and annotation reveals the molecular basis for metabolic acclimation to high light conditions.</title>
        <authorList>
            <person name="Cecchin M."/>
            <person name="Marcolungo L."/>
            <person name="Rossato M."/>
            <person name="Girolomoni L."/>
            <person name="Cosentino E."/>
            <person name="Cuine S."/>
            <person name="Li-Beisson Y."/>
            <person name="Delledonne M."/>
            <person name="Ballottari M."/>
        </authorList>
    </citation>
    <scope>NUCLEOTIDE SEQUENCE</scope>
    <source>
        <strain evidence="10">211/11P</strain>
    </source>
</reference>
<protein>
    <recommendedName>
        <fullName evidence="9">Protein kinase domain-containing protein</fullName>
    </recommendedName>
</protein>
<dbReference type="OrthoDB" id="1732493at2759"/>
<dbReference type="Gene3D" id="1.10.510.10">
    <property type="entry name" value="Transferase(Phosphotransferase) domain 1"/>
    <property type="match status" value="1"/>
</dbReference>
<dbReference type="InterPro" id="IPR011009">
    <property type="entry name" value="Kinase-like_dom_sf"/>
</dbReference>
<keyword evidence="5" id="KW-0547">Nucleotide-binding</keyword>
<evidence type="ECO:0000256" key="3">
    <source>
        <dbReference type="ARBA" id="ARBA00022553"/>
    </source>
</evidence>
<evidence type="ECO:0000256" key="2">
    <source>
        <dbReference type="ARBA" id="ARBA00022527"/>
    </source>
</evidence>
<keyword evidence="7" id="KW-0067">ATP-binding</keyword>
<dbReference type="Proteomes" id="UP001055712">
    <property type="component" value="Unassembled WGS sequence"/>
</dbReference>
<dbReference type="PANTHER" id="PTHR24056">
    <property type="entry name" value="CELL DIVISION PROTEIN KINASE"/>
    <property type="match status" value="1"/>
</dbReference>
<dbReference type="FunFam" id="1.10.510.10:FF:000211">
    <property type="entry name" value="Cyclin-dependent kinase G-2"/>
    <property type="match status" value="1"/>
</dbReference>
<gene>
    <name evidence="10" type="ORF">D9Q98_009420</name>
</gene>
<sequence length="718" mass="76954">MQRRDRSRDRRDRRGGKSDKRDDGVRDRVRPRLPPRGPANPLLAEASRLARERELAKAQQASGSEGEEETPAERPPSRGWRATLEEDESREAPEDGELQQQDGNSGGVGSKRKHAPIVWHTPPKAAKGGQPATAGGSRATGSVPAGTGGGGSTAGMTATDRALEELRAFQEQQAAAGDGSESESDGLPLMKPSPSVSSDEDEEEEGLGEQEVAAAQGQQQAPEEQQEEQQQQDDQDASAPRSPATAAAAAAGTPGAGAAVSQAAGQQAQEAGEEAATAPPQPKRASRWMQADAAEAAEVSAAAAAAAEAAAAAAAQQQQGGRSPGGGAAGDAASDGEQQARAASDGEEGGLSPGSKHAGKRCVSMLEECRSVDCYEKLNRISEGTYGVVYRARDRETGEICALKKVKLEKERDGFPLTSIREINILLSLDHPHIVNVSEVVVGPSLDAVFMVMEYADHDLKMVMEERMTQPFSIAEVKTLMMQLLSGMAYLHDNWVLHRDLKTSNILYTNRGELKLCDFGLARQYGSPLAPYTAMVVTLWYRAPELLLGQRKYSTPVDVWSIGCIMAELLSKEALFQARTEIELLTTILKTMGSPTEQSWPGLTKLPNARKVNLGKFPSGTLRQRFPPASLGFDGRPSLSEAGFDLLSRLLELCPEKRISCEEALDHSWFREHPLPKDKALMPTFPSTTDQAQARQVAAQRQAAARRRAAQSASTAGK</sequence>
<dbReference type="GO" id="GO:0005634">
    <property type="term" value="C:nucleus"/>
    <property type="evidence" value="ECO:0007669"/>
    <property type="project" value="TreeGrafter"/>
</dbReference>
<feature type="region of interest" description="Disordered" evidence="8">
    <location>
        <begin position="1"/>
        <end position="301"/>
    </location>
</feature>
<evidence type="ECO:0000256" key="1">
    <source>
        <dbReference type="ARBA" id="ARBA00006485"/>
    </source>
</evidence>
<evidence type="ECO:0000256" key="4">
    <source>
        <dbReference type="ARBA" id="ARBA00022679"/>
    </source>
</evidence>
<evidence type="ECO:0000256" key="5">
    <source>
        <dbReference type="ARBA" id="ARBA00022741"/>
    </source>
</evidence>
<feature type="compositionally biased region" description="Basic and acidic residues" evidence="8">
    <location>
        <begin position="1"/>
        <end position="30"/>
    </location>
</feature>
<dbReference type="SMART" id="SM00220">
    <property type="entry name" value="S_TKc"/>
    <property type="match status" value="1"/>
</dbReference>
<keyword evidence="4" id="KW-0808">Transferase</keyword>
<feature type="compositionally biased region" description="Acidic residues" evidence="8">
    <location>
        <begin position="224"/>
        <end position="236"/>
    </location>
</feature>
<dbReference type="InterPro" id="IPR045267">
    <property type="entry name" value="CDK11/PITSLRE_STKc"/>
</dbReference>
<dbReference type="GO" id="GO:0080090">
    <property type="term" value="P:regulation of primary metabolic process"/>
    <property type="evidence" value="ECO:0007669"/>
    <property type="project" value="UniProtKB-ARBA"/>
</dbReference>
<dbReference type="Gene3D" id="3.30.200.20">
    <property type="entry name" value="Phosphorylase Kinase, domain 1"/>
    <property type="match status" value="1"/>
</dbReference>
<feature type="compositionally biased region" description="Low complexity" evidence="8">
    <location>
        <begin position="290"/>
        <end position="301"/>
    </location>
</feature>
<dbReference type="PANTHER" id="PTHR24056:SF107">
    <property type="entry name" value="CYCLIN-DEPENDENT KINASE 11A-RELATED"/>
    <property type="match status" value="1"/>
</dbReference>
<reference evidence="10" key="2">
    <citation type="submission" date="2020-11" db="EMBL/GenBank/DDBJ databases">
        <authorList>
            <person name="Cecchin M."/>
            <person name="Marcolungo L."/>
            <person name="Rossato M."/>
            <person name="Girolomoni L."/>
            <person name="Cosentino E."/>
            <person name="Cuine S."/>
            <person name="Li-Beisson Y."/>
            <person name="Delledonne M."/>
            <person name="Ballottari M."/>
        </authorList>
    </citation>
    <scope>NUCLEOTIDE SEQUENCE</scope>
    <source>
        <strain evidence="10">211/11P</strain>
        <tissue evidence="10">Whole cell</tissue>
    </source>
</reference>
<evidence type="ECO:0000256" key="6">
    <source>
        <dbReference type="ARBA" id="ARBA00022777"/>
    </source>
</evidence>
<evidence type="ECO:0000256" key="8">
    <source>
        <dbReference type="SAM" id="MobiDB-lite"/>
    </source>
</evidence>
<evidence type="ECO:0000259" key="9">
    <source>
        <dbReference type="PROSITE" id="PS50011"/>
    </source>
</evidence>
<dbReference type="GO" id="GO:0010556">
    <property type="term" value="P:regulation of macromolecule biosynthetic process"/>
    <property type="evidence" value="ECO:0007669"/>
    <property type="project" value="UniProtKB-ARBA"/>
</dbReference>
<evidence type="ECO:0000256" key="7">
    <source>
        <dbReference type="ARBA" id="ARBA00022840"/>
    </source>
</evidence>